<keyword evidence="1" id="KW-1185">Reference proteome</keyword>
<evidence type="ECO:0000313" key="2">
    <source>
        <dbReference type="WBParaSite" id="Gr19_v10_g5845.t1"/>
    </source>
</evidence>
<dbReference type="WBParaSite" id="Gr19_v10_g5845.t1">
    <property type="protein sequence ID" value="Gr19_v10_g5845.t1"/>
    <property type="gene ID" value="Gr19_v10_g5845"/>
</dbReference>
<dbReference type="AlphaFoldDB" id="A0A914I0W3"/>
<protein>
    <submittedName>
        <fullName evidence="2">Uncharacterized protein</fullName>
    </submittedName>
</protein>
<organism evidence="1 2">
    <name type="scientific">Globodera rostochiensis</name>
    <name type="common">Golden nematode worm</name>
    <name type="synonym">Heterodera rostochiensis</name>
    <dbReference type="NCBI Taxonomy" id="31243"/>
    <lineage>
        <taxon>Eukaryota</taxon>
        <taxon>Metazoa</taxon>
        <taxon>Ecdysozoa</taxon>
        <taxon>Nematoda</taxon>
        <taxon>Chromadorea</taxon>
        <taxon>Rhabditida</taxon>
        <taxon>Tylenchina</taxon>
        <taxon>Tylenchomorpha</taxon>
        <taxon>Tylenchoidea</taxon>
        <taxon>Heteroderidae</taxon>
        <taxon>Heteroderinae</taxon>
        <taxon>Globodera</taxon>
    </lineage>
</organism>
<sequence length="82" mass="9460">MTSISSVIGTLIPQNRWDSAACHEDLTLTKPDRLIVQHKKVFPRKRPNWVRASKSVNLDNSPNLLHKERRAAFGCCQFVRQF</sequence>
<proteinExistence type="predicted"/>
<evidence type="ECO:0000313" key="1">
    <source>
        <dbReference type="Proteomes" id="UP000887572"/>
    </source>
</evidence>
<accession>A0A914I0W3</accession>
<dbReference type="Proteomes" id="UP000887572">
    <property type="component" value="Unplaced"/>
</dbReference>
<name>A0A914I0W3_GLORO</name>
<reference evidence="2" key="1">
    <citation type="submission" date="2022-11" db="UniProtKB">
        <authorList>
            <consortium name="WormBaseParasite"/>
        </authorList>
    </citation>
    <scope>IDENTIFICATION</scope>
</reference>